<dbReference type="NCBIfam" id="NF006721">
    <property type="entry name" value="PRK09259.1"/>
    <property type="match status" value="1"/>
</dbReference>
<dbReference type="Pfam" id="PF00205">
    <property type="entry name" value="TPP_enzyme_M"/>
    <property type="match status" value="1"/>
</dbReference>
<dbReference type="GO" id="GO:0000287">
    <property type="term" value="F:magnesium ion binding"/>
    <property type="evidence" value="ECO:0007669"/>
    <property type="project" value="InterPro"/>
</dbReference>
<gene>
    <name evidence="8" type="ORF">D6C19_01205</name>
</gene>
<dbReference type="NCBIfam" id="TIGR03254">
    <property type="entry name" value="oxalate_oxc"/>
    <property type="match status" value="1"/>
</dbReference>
<dbReference type="EMBL" id="QZFR01000004">
    <property type="protein sequence ID" value="RXV75406.1"/>
    <property type="molecule type" value="Genomic_DNA"/>
</dbReference>
<evidence type="ECO:0000256" key="1">
    <source>
        <dbReference type="ARBA" id="ARBA00001964"/>
    </source>
</evidence>
<dbReference type="Pfam" id="PF02776">
    <property type="entry name" value="TPP_enzyme_N"/>
    <property type="match status" value="1"/>
</dbReference>
<evidence type="ECO:0000256" key="7">
    <source>
        <dbReference type="RuleBase" id="RU362132"/>
    </source>
</evidence>
<dbReference type="GO" id="GO:0001561">
    <property type="term" value="P:fatty acid alpha-oxidation"/>
    <property type="evidence" value="ECO:0007669"/>
    <property type="project" value="TreeGrafter"/>
</dbReference>
<dbReference type="InterPro" id="IPR045025">
    <property type="entry name" value="HACL1-like"/>
</dbReference>
<dbReference type="GO" id="GO:0008949">
    <property type="term" value="F:oxalyl-CoA decarboxylase activity"/>
    <property type="evidence" value="ECO:0007669"/>
    <property type="project" value="UniProtKB-EC"/>
</dbReference>
<dbReference type="InterPro" id="IPR011766">
    <property type="entry name" value="TPP_enzyme_TPP-bd"/>
</dbReference>
<evidence type="ECO:0000256" key="2">
    <source>
        <dbReference type="ARBA" id="ARBA00007812"/>
    </source>
</evidence>
<reference evidence="8 9" key="1">
    <citation type="submission" date="2018-09" db="EMBL/GenBank/DDBJ databases">
        <title>Murine metabolic-syndrome-specific gut microbial biobank.</title>
        <authorList>
            <person name="Liu C."/>
        </authorList>
    </citation>
    <scope>NUCLEOTIDE SEQUENCE [LARGE SCALE GENOMIC DNA]</scope>
    <source>
        <strain evidence="8 9">C-30</strain>
    </source>
</reference>
<organism evidence="8 9">
    <name type="scientific">Ligilactobacillus murinus</name>
    <dbReference type="NCBI Taxonomy" id="1622"/>
    <lineage>
        <taxon>Bacteria</taxon>
        <taxon>Bacillati</taxon>
        <taxon>Bacillota</taxon>
        <taxon>Bacilli</taxon>
        <taxon>Lactobacillales</taxon>
        <taxon>Lactobacillaceae</taxon>
        <taxon>Ligilactobacillus</taxon>
    </lineage>
</organism>
<dbReference type="Gene3D" id="3.40.50.970">
    <property type="match status" value="2"/>
</dbReference>
<dbReference type="SUPFAM" id="SSF52467">
    <property type="entry name" value="DHS-like NAD/FAD-binding domain"/>
    <property type="match status" value="1"/>
</dbReference>
<dbReference type="InterPro" id="IPR017660">
    <property type="entry name" value="Oxalyl-CoA_decarboxylase"/>
</dbReference>
<dbReference type="CDD" id="cd02004">
    <property type="entry name" value="TPP_BZL_OCoD_HPCL"/>
    <property type="match status" value="1"/>
</dbReference>
<sequence length="577" mass="62430">MGKNDLMIKTGADLLIQALQENGINKMYGVVGIPVTDFARLAQLRGMKYYGFRREDAAVDAAAAAGYLRQKPGVALTVSAPGFLNGLTALAQATKNCFPLIMMSGSSERHYIDLDQGDYEGLDQYNVAKPFCKKAYRVDRAQDIGLAIARAVRTAVSGRPGGVYLDLPAETISQELKVANEKDTGVYKLVDPAPKQEPSQAAVLRAVEVIKQAKRPLLLLGKGAAYAQVEKQLQILVDKTDIPFLPMSMAKGLIPDDDKHSAAAARSLSLGNADVVIVVGARLNWMLNHGDAPTFAQDVKFVQLDIDPTEFDSNQKIDAPLLGDLGSVLDKLVPALVNTGYKADKAWIDAIVADTDKNDAKFAKRLAAGKTDPKFGYYGALLPIQEYFEKHPDTYLVSEGANTLDIGRNLIAMKLPRHRLDTGTWGVMGVGLGYAIATAVETGKPVVALEGDSAFGFDGMEMETICRYNLPITVVVVNNGGIYNGTDQEVPSQPGPTKLDSTARYELLAQAFGGDSYFVSDYQTMEETFSKAVDSKRPCLINVQIDPSMGKESGHIGNLNPEDITEEVKELKETVKN</sequence>
<dbReference type="Gene3D" id="3.40.50.1220">
    <property type="entry name" value="TPP-binding domain"/>
    <property type="match status" value="1"/>
</dbReference>
<dbReference type="Pfam" id="PF02775">
    <property type="entry name" value="TPP_enzyme_C"/>
    <property type="match status" value="1"/>
</dbReference>
<proteinExistence type="inferred from homology"/>
<evidence type="ECO:0000256" key="4">
    <source>
        <dbReference type="ARBA" id="ARBA00022842"/>
    </source>
</evidence>
<dbReference type="InterPro" id="IPR029061">
    <property type="entry name" value="THDP-binding"/>
</dbReference>
<dbReference type="InterPro" id="IPR012000">
    <property type="entry name" value="Thiamin_PyroP_enz_cen_dom"/>
</dbReference>
<protein>
    <submittedName>
        <fullName evidence="8">Oxalyl-CoA decarboxylase</fullName>
        <ecNumber evidence="8">4.1.1.8</ecNumber>
    </submittedName>
</protein>
<comment type="similarity">
    <text evidence="2 7">Belongs to the TPP enzyme family.</text>
</comment>
<dbReference type="GO" id="GO:0030976">
    <property type="term" value="F:thiamine pyrophosphate binding"/>
    <property type="evidence" value="ECO:0007669"/>
    <property type="project" value="InterPro"/>
</dbReference>
<dbReference type="PANTHER" id="PTHR43710">
    <property type="entry name" value="2-HYDROXYACYL-COA LYASE"/>
    <property type="match status" value="1"/>
</dbReference>
<accession>A0A4Q2AX65</accession>
<keyword evidence="6 8" id="KW-0456">Lyase</keyword>
<keyword evidence="3" id="KW-0479">Metal-binding</keyword>
<comment type="cofactor">
    <cofactor evidence="1">
        <name>thiamine diphosphate</name>
        <dbReference type="ChEBI" id="CHEBI:58937"/>
    </cofactor>
</comment>
<evidence type="ECO:0000256" key="6">
    <source>
        <dbReference type="ARBA" id="ARBA00023239"/>
    </source>
</evidence>
<dbReference type="AlphaFoldDB" id="A0A4Q2AX65"/>
<evidence type="ECO:0000313" key="8">
    <source>
        <dbReference type="EMBL" id="RXV75406.1"/>
    </source>
</evidence>
<evidence type="ECO:0000256" key="3">
    <source>
        <dbReference type="ARBA" id="ARBA00022723"/>
    </source>
</evidence>
<dbReference type="GO" id="GO:0033611">
    <property type="term" value="P:oxalate catabolic process"/>
    <property type="evidence" value="ECO:0007669"/>
    <property type="project" value="InterPro"/>
</dbReference>
<evidence type="ECO:0000256" key="5">
    <source>
        <dbReference type="ARBA" id="ARBA00023052"/>
    </source>
</evidence>
<dbReference type="SUPFAM" id="SSF52518">
    <property type="entry name" value="Thiamin diphosphate-binding fold (THDP-binding)"/>
    <property type="match status" value="2"/>
</dbReference>
<dbReference type="CDD" id="cd07035">
    <property type="entry name" value="TPP_PYR_POX_like"/>
    <property type="match status" value="1"/>
</dbReference>
<dbReference type="InterPro" id="IPR012001">
    <property type="entry name" value="Thiamin_PyroP_enz_TPP-bd_dom"/>
</dbReference>
<dbReference type="InterPro" id="IPR029035">
    <property type="entry name" value="DHS-like_NAD/FAD-binding_dom"/>
</dbReference>
<keyword evidence="5 7" id="KW-0786">Thiamine pyrophosphate</keyword>
<dbReference type="PANTHER" id="PTHR43710:SF2">
    <property type="entry name" value="2-HYDROXYACYL-COA LYASE 1"/>
    <property type="match status" value="1"/>
</dbReference>
<dbReference type="RefSeq" id="WP_004047922.1">
    <property type="nucleotide sequence ID" value="NZ_AP025728.1"/>
</dbReference>
<dbReference type="EC" id="4.1.1.8" evidence="8"/>
<keyword evidence="4" id="KW-0460">Magnesium</keyword>
<name>A0A4Q2AX65_9LACO</name>
<comment type="caution">
    <text evidence="8">The sequence shown here is derived from an EMBL/GenBank/DDBJ whole genome shotgun (WGS) entry which is preliminary data.</text>
</comment>
<dbReference type="Proteomes" id="UP000289316">
    <property type="component" value="Unassembled WGS sequence"/>
</dbReference>
<dbReference type="OrthoDB" id="4494979at2"/>
<evidence type="ECO:0000313" key="9">
    <source>
        <dbReference type="Proteomes" id="UP000289316"/>
    </source>
</evidence>